<dbReference type="Gene3D" id="3.40.50.2300">
    <property type="match status" value="2"/>
</dbReference>
<keyword evidence="4" id="KW-0472">Membrane</keyword>
<evidence type="ECO:0000313" key="6">
    <source>
        <dbReference type="EMBL" id="CAF2904072.1"/>
    </source>
</evidence>
<dbReference type="EMBL" id="HG994582">
    <property type="protein sequence ID" value="CAF2904072.1"/>
    <property type="molecule type" value="Genomic_DNA"/>
</dbReference>
<dbReference type="PANTHER" id="PTHR18966">
    <property type="entry name" value="IONOTROPIC GLUTAMATE RECEPTOR"/>
    <property type="match status" value="1"/>
</dbReference>
<keyword evidence="3" id="KW-1133">Transmembrane helix</keyword>
<dbReference type="InterPro" id="IPR001828">
    <property type="entry name" value="ANF_lig-bd_rcpt"/>
</dbReference>
<gene>
    <name evidence="6" type="ORF">LSAA_7171</name>
</gene>
<feature type="domain" description="Receptor ligand binding region" evidence="5">
    <location>
        <begin position="57"/>
        <end position="377"/>
    </location>
</feature>
<keyword evidence="2" id="KW-0812">Transmembrane</keyword>
<protein>
    <submittedName>
        <fullName evidence="6">(salmon louse) hypothetical protein</fullName>
    </submittedName>
</protein>
<dbReference type="InterPro" id="IPR028082">
    <property type="entry name" value="Peripla_BP_I"/>
</dbReference>
<evidence type="ECO:0000313" key="7">
    <source>
        <dbReference type="Proteomes" id="UP000675881"/>
    </source>
</evidence>
<organism evidence="6 7">
    <name type="scientific">Lepeophtheirus salmonis</name>
    <name type="common">Salmon louse</name>
    <name type="synonym">Caligus salmonis</name>
    <dbReference type="NCBI Taxonomy" id="72036"/>
    <lineage>
        <taxon>Eukaryota</taxon>
        <taxon>Metazoa</taxon>
        <taxon>Ecdysozoa</taxon>
        <taxon>Arthropoda</taxon>
        <taxon>Crustacea</taxon>
        <taxon>Multicrustacea</taxon>
        <taxon>Hexanauplia</taxon>
        <taxon>Copepoda</taxon>
        <taxon>Siphonostomatoida</taxon>
        <taxon>Caligidae</taxon>
        <taxon>Lepeophtheirus</taxon>
    </lineage>
</organism>
<evidence type="ECO:0000259" key="5">
    <source>
        <dbReference type="Pfam" id="PF01094"/>
    </source>
</evidence>
<reference evidence="6" key="1">
    <citation type="submission" date="2021-02" db="EMBL/GenBank/DDBJ databases">
        <authorList>
            <person name="Bekaert M."/>
        </authorList>
    </citation>
    <scope>NUCLEOTIDE SEQUENCE</scope>
    <source>
        <strain evidence="6">IoA-00</strain>
    </source>
</reference>
<dbReference type="InterPro" id="IPR015683">
    <property type="entry name" value="Ionotropic_Glu_rcpt"/>
</dbReference>
<dbReference type="GO" id="GO:0016020">
    <property type="term" value="C:membrane"/>
    <property type="evidence" value="ECO:0007669"/>
    <property type="project" value="UniProtKB-SubCell"/>
</dbReference>
<dbReference type="Proteomes" id="UP000675881">
    <property type="component" value="Chromosome 3"/>
</dbReference>
<name>A0A7R8CWK1_LEPSM</name>
<dbReference type="Pfam" id="PF01094">
    <property type="entry name" value="ANF_receptor"/>
    <property type="match status" value="1"/>
</dbReference>
<evidence type="ECO:0000256" key="2">
    <source>
        <dbReference type="ARBA" id="ARBA00022692"/>
    </source>
</evidence>
<sequence length="848" mass="97479">MDRRTLPQYFVTVFLFLFCSLFHTSGATLSLSVRIGVVLPQKVNDDQHLDNFLRSVVDEINDRDDILNSTTLNLHIIYADEGSLYQTFHKACEMFKFRAISILGSNSPQMDDVLSSTCSNFQIPYLSIRPKSDLDSPALKKFSLSLAPSMQQISSPILAMGQEFGWKKVGIVYHKDTGTLDPGKLTEYFQKLDIQPFIYELRSSDIRRGLKDLQNQEVDGYIVDIDEKYILYFFRQALESGIVHSDSTFIFTSLNILRKEKDFANQVKLTGAKIIGMSSIDREALNGKKTNQNIDIEKGFYRDSIMVFAKSLEKFSSLTETTEQIDCQDPEATFDAGTDLFQRMKNVEFTGETGHISFDNITNLRRNPILHIYEMQSSGYMKKVGKWQDFRGSPLEGLTFYENPYKLTQAKEFTQEEPLRVGVIMKYGINSTEHRVNSYFDKLVFQLIAKSLVDKHKHNLNVSLHYYHPKLHYDSHKSEDRIAKFIKRKDLDLILGPFGSDDVYNFENKENMGLKVDTAVYQSPVPFLVSNMTQLTINNKGEISITSILSSSPFFWLNIVGLYFISAILLFGIVRLSPYSRRAFEKSQMITILGDCFWFLLPPGLPATSHKIKTPSSRVFILTYFLFTVEVFFIIAISFVMNLQHASRASAILSFKGEKVPDDVLKIENGLYTEGRYVLPEVEWRVISKHFEQCLIEEKNTDELITYRAIFPKGSRWAANFSRVLEQLNSQGKLKSLQEKWFSKNHEEEESNHRCVGSVNNTHIDKPDILWITLGIGYVLAVIIALLEMCVYVFHAHDAHNPDHYSRSELISTEFHKIFESKDSDIHHRVGESMERSPPMQQRFLTTM</sequence>
<accession>A0A7R8CWK1</accession>
<keyword evidence="7" id="KW-1185">Reference proteome</keyword>
<evidence type="ECO:0000256" key="4">
    <source>
        <dbReference type="ARBA" id="ARBA00023136"/>
    </source>
</evidence>
<evidence type="ECO:0000256" key="3">
    <source>
        <dbReference type="ARBA" id="ARBA00022989"/>
    </source>
</evidence>
<proteinExistence type="predicted"/>
<comment type="subcellular location">
    <subcellularLocation>
        <location evidence="1">Membrane</location>
    </subcellularLocation>
</comment>
<dbReference type="SUPFAM" id="SSF53822">
    <property type="entry name" value="Periplasmic binding protein-like I"/>
    <property type="match status" value="1"/>
</dbReference>
<dbReference type="OrthoDB" id="10681451at2759"/>
<evidence type="ECO:0000256" key="1">
    <source>
        <dbReference type="ARBA" id="ARBA00004370"/>
    </source>
</evidence>
<dbReference type="AlphaFoldDB" id="A0A7R8CWK1"/>